<dbReference type="Proteomes" id="UP000244809">
    <property type="component" value="Chromosome 3"/>
</dbReference>
<organism evidence="1 2">
    <name type="scientific">Burkholderia cenocepacia</name>
    <dbReference type="NCBI Taxonomy" id="95486"/>
    <lineage>
        <taxon>Bacteria</taxon>
        <taxon>Pseudomonadati</taxon>
        <taxon>Pseudomonadota</taxon>
        <taxon>Betaproteobacteria</taxon>
        <taxon>Burkholderiales</taxon>
        <taxon>Burkholderiaceae</taxon>
        <taxon>Burkholderia</taxon>
        <taxon>Burkholderia cepacia complex</taxon>
    </lineage>
</organism>
<dbReference type="EMBL" id="CP021069">
    <property type="protein sequence ID" value="AWG31083.1"/>
    <property type="molecule type" value="Genomic_DNA"/>
</dbReference>
<proteinExistence type="predicted"/>
<accession>A0AAD0J563</accession>
<protein>
    <submittedName>
        <fullName evidence="1">Uncharacterized protein</fullName>
    </submittedName>
</protein>
<sequence>MGGMRVIKTRDYKCDRGCSSRCAPRSAGRHVSCAAPASGGPRKPDNFPCTQLREKRIDDLPIHLQGI</sequence>
<reference evidence="1 2" key="1">
    <citation type="submission" date="2017-04" db="EMBL/GenBank/DDBJ databases">
        <title>Complete genome sequence of Burkholderia cenocepacia PC184 Midwest clone.</title>
        <authorList>
            <person name="Mulks M.H."/>
            <person name="Cooper V.S."/>
        </authorList>
    </citation>
    <scope>NUCLEOTIDE SEQUENCE [LARGE SCALE GENOMIC DNA]</scope>
    <source>
        <strain evidence="1 2">PC184 Mulks</strain>
    </source>
</reference>
<gene>
    <name evidence="1" type="ORF">B9Z07_19695</name>
</gene>
<evidence type="ECO:0000313" key="1">
    <source>
        <dbReference type="EMBL" id="AWG31083.1"/>
    </source>
</evidence>
<evidence type="ECO:0000313" key="2">
    <source>
        <dbReference type="Proteomes" id="UP000244809"/>
    </source>
</evidence>
<name>A0AAD0J563_9BURK</name>
<dbReference type="AlphaFoldDB" id="A0AAD0J563"/>